<dbReference type="eggNOG" id="COG1106">
    <property type="taxonomic scope" value="Bacteria"/>
</dbReference>
<sequence length="357" mass="39015">MAKFDSKTFNPEAFGVYVERVPNTKRNELIKSGVLKGNEAIRNTFSNQSGTAYATLPMYGLLDGDPLNYDGETDITSTSTTTFQRSVVVVGRAKAWVEGDFAYDITGGADFMSNVGNQVASYWENIYQRELLHILNGIFSMTGNSGNTGFVTNHTYDISGDADEAKQIVGATTLNSAAAKATGDNKSNFKVVIMHSTIATNLENLKVLKYFTQTDAEGINREIGLATWNGRTVFIDDSMPVEVVPASGTDPEYTKYTTYILGTGSIDYEDIGAKVPYEMARDPKTNGGLDTLYTRKRFVYSPYGISYTKKNQVTLSPTSDELEDGANWELVNNGVTGAGKKYIDHKAIAIARIISRG</sequence>
<dbReference type="RefSeq" id="WP_012860889.1">
    <property type="nucleotide sequence ID" value="NC_013517.1"/>
</dbReference>
<protein>
    <recommendedName>
        <fullName evidence="3">Phage coat protein</fullName>
    </recommendedName>
</protein>
<dbReference type="HOGENOM" id="CLU_066432_0_0_0"/>
<organism evidence="1 2">
    <name type="scientific">Sebaldella termitidis (strain ATCC 33386 / NCTC 11300)</name>
    <dbReference type="NCBI Taxonomy" id="526218"/>
    <lineage>
        <taxon>Bacteria</taxon>
        <taxon>Fusobacteriati</taxon>
        <taxon>Fusobacteriota</taxon>
        <taxon>Fusobacteriia</taxon>
        <taxon>Fusobacteriales</taxon>
        <taxon>Leptotrichiaceae</taxon>
        <taxon>Sebaldella</taxon>
    </lineage>
</organism>
<evidence type="ECO:0008006" key="3">
    <source>
        <dbReference type="Google" id="ProtNLM"/>
    </source>
</evidence>
<gene>
    <name evidence="1" type="ordered locus">Sterm_1431</name>
</gene>
<keyword evidence="2" id="KW-1185">Reference proteome</keyword>
<dbReference type="EMBL" id="CP001739">
    <property type="protein sequence ID" value="ACZ08293.1"/>
    <property type="molecule type" value="Genomic_DNA"/>
</dbReference>
<name>D1AHQ9_SEBTE</name>
<dbReference type="KEGG" id="str:Sterm_1431"/>
<evidence type="ECO:0000313" key="1">
    <source>
        <dbReference type="EMBL" id="ACZ08293.1"/>
    </source>
</evidence>
<dbReference type="Proteomes" id="UP000000845">
    <property type="component" value="Chromosome"/>
</dbReference>
<dbReference type="STRING" id="526218.Sterm_1431"/>
<reference evidence="2" key="1">
    <citation type="submission" date="2009-09" db="EMBL/GenBank/DDBJ databases">
        <title>The complete chromosome of Sebaldella termitidis ATCC 33386.</title>
        <authorList>
            <consortium name="US DOE Joint Genome Institute (JGI-PGF)"/>
            <person name="Lucas S."/>
            <person name="Copeland A."/>
            <person name="Lapidus A."/>
            <person name="Glavina del Rio T."/>
            <person name="Dalin E."/>
            <person name="Tice H."/>
            <person name="Bruce D."/>
            <person name="Goodwin L."/>
            <person name="Pitluck S."/>
            <person name="Kyrpides N."/>
            <person name="Mavromatis K."/>
            <person name="Ivanova N."/>
            <person name="Mikhailova N."/>
            <person name="Sims D."/>
            <person name="Meincke L."/>
            <person name="Brettin T."/>
            <person name="Detter J.C."/>
            <person name="Han C."/>
            <person name="Larimer F."/>
            <person name="Land M."/>
            <person name="Hauser L."/>
            <person name="Markowitz V."/>
            <person name="Cheng J.F."/>
            <person name="Hugenholtz P."/>
            <person name="Woyke T."/>
            <person name="Wu D."/>
            <person name="Eisen J.A."/>
        </authorList>
    </citation>
    <scope>NUCLEOTIDE SEQUENCE [LARGE SCALE GENOMIC DNA]</scope>
    <source>
        <strain evidence="2">ATCC 33386 / NCTC 11300</strain>
    </source>
</reference>
<accession>D1AHQ9</accession>
<evidence type="ECO:0000313" key="2">
    <source>
        <dbReference type="Proteomes" id="UP000000845"/>
    </source>
</evidence>
<reference evidence="1 2" key="2">
    <citation type="journal article" date="2010" name="Stand. Genomic Sci.">
        <title>Complete genome sequence of Sebaldella termitidis type strain (NCTC 11300).</title>
        <authorList>
            <person name="Harmon-Smith M."/>
            <person name="Celia L."/>
            <person name="Chertkov O."/>
            <person name="Lapidus A."/>
            <person name="Copeland A."/>
            <person name="Glavina Del Rio T."/>
            <person name="Nolan M."/>
            <person name="Lucas S."/>
            <person name="Tice H."/>
            <person name="Cheng J.F."/>
            <person name="Han C."/>
            <person name="Detter J.C."/>
            <person name="Bruce D."/>
            <person name="Goodwin L."/>
            <person name="Pitluck S."/>
            <person name="Pati A."/>
            <person name="Liolios K."/>
            <person name="Ivanova N."/>
            <person name="Mavromatis K."/>
            <person name="Mikhailova N."/>
            <person name="Chen A."/>
            <person name="Palaniappan K."/>
            <person name="Land M."/>
            <person name="Hauser L."/>
            <person name="Chang Y.J."/>
            <person name="Jeffries C.D."/>
            <person name="Brettin T."/>
            <person name="Goker M."/>
            <person name="Beck B."/>
            <person name="Bristow J."/>
            <person name="Eisen J.A."/>
            <person name="Markowitz V."/>
            <person name="Hugenholtz P."/>
            <person name="Kyrpides N.C."/>
            <person name="Klenk H.P."/>
            <person name="Chen F."/>
        </authorList>
    </citation>
    <scope>NUCLEOTIDE SEQUENCE [LARGE SCALE GENOMIC DNA]</scope>
    <source>
        <strain evidence="2">ATCC 33386 / NCTC 11300</strain>
    </source>
</reference>
<proteinExistence type="predicted"/>
<dbReference type="AlphaFoldDB" id="D1AHQ9"/>